<dbReference type="CDD" id="cd16936">
    <property type="entry name" value="HATPase_RsbW-like"/>
    <property type="match status" value="1"/>
</dbReference>
<reference evidence="3 4" key="1">
    <citation type="submission" date="2019-07" db="EMBL/GenBank/DDBJ databases">
        <authorList>
            <person name="Zhu P."/>
        </authorList>
    </citation>
    <scope>NUCLEOTIDE SEQUENCE [LARGE SCALE GENOMIC DNA]</scope>
    <source>
        <strain evidence="3 4">SSL-25</strain>
    </source>
</reference>
<dbReference type="Pfam" id="PF13581">
    <property type="entry name" value="HATPase_c_2"/>
    <property type="match status" value="1"/>
</dbReference>
<sequence>MCTTTLDPETPSTVGFEVRLNRSGKAGDPLTEEDRLWPGLMRYAARAHTRLWRLDHLTDAVDLIVSELVTNALVHGEGAVDIRMWRTDKRLFVEVGSASPRVPRMRESGPLDENGRGLHLVAVLADGWGVTAGGAWCALRVDGEAV</sequence>
<proteinExistence type="predicted"/>
<feature type="domain" description="Histidine kinase/HSP90-like ATPase" evidence="2">
    <location>
        <begin position="42"/>
        <end position="130"/>
    </location>
</feature>
<keyword evidence="3" id="KW-0547">Nucleotide-binding</keyword>
<dbReference type="Proteomes" id="UP000320580">
    <property type="component" value="Chromosome"/>
</dbReference>
<keyword evidence="1" id="KW-0418">Kinase</keyword>
<keyword evidence="3" id="KW-0067">ATP-binding</keyword>
<dbReference type="KEGG" id="sqz:FQU76_13255"/>
<evidence type="ECO:0000256" key="1">
    <source>
        <dbReference type="ARBA" id="ARBA00022527"/>
    </source>
</evidence>
<dbReference type="InterPro" id="IPR036890">
    <property type="entry name" value="HATPase_C_sf"/>
</dbReference>
<dbReference type="AlphaFoldDB" id="A0A5B8J7U8"/>
<dbReference type="PANTHER" id="PTHR35526">
    <property type="entry name" value="ANTI-SIGMA-F FACTOR RSBW-RELATED"/>
    <property type="match status" value="1"/>
</dbReference>
<evidence type="ECO:0000313" key="4">
    <source>
        <dbReference type="Proteomes" id="UP000320580"/>
    </source>
</evidence>
<dbReference type="RefSeq" id="WP_146480664.1">
    <property type="nucleotide sequence ID" value="NZ_CP042266.1"/>
</dbReference>
<keyword evidence="1" id="KW-0808">Transferase</keyword>
<dbReference type="PANTHER" id="PTHR35526:SF3">
    <property type="entry name" value="ANTI-SIGMA-F FACTOR RSBW"/>
    <property type="match status" value="1"/>
</dbReference>
<protein>
    <submittedName>
        <fullName evidence="3">ATP-binding protein</fullName>
    </submittedName>
</protein>
<keyword evidence="1" id="KW-0723">Serine/threonine-protein kinase</keyword>
<dbReference type="Gene3D" id="3.30.565.10">
    <property type="entry name" value="Histidine kinase-like ATPase, C-terminal domain"/>
    <property type="match status" value="1"/>
</dbReference>
<organism evidence="3 4">
    <name type="scientific">Streptomyces qinzhouensis</name>
    <dbReference type="NCBI Taxonomy" id="2599401"/>
    <lineage>
        <taxon>Bacteria</taxon>
        <taxon>Bacillati</taxon>
        <taxon>Actinomycetota</taxon>
        <taxon>Actinomycetes</taxon>
        <taxon>Kitasatosporales</taxon>
        <taxon>Streptomycetaceae</taxon>
        <taxon>Streptomyces</taxon>
    </lineage>
</organism>
<dbReference type="OrthoDB" id="4166172at2"/>
<dbReference type="GO" id="GO:0005524">
    <property type="term" value="F:ATP binding"/>
    <property type="evidence" value="ECO:0007669"/>
    <property type="project" value="UniProtKB-KW"/>
</dbReference>
<dbReference type="SUPFAM" id="SSF55874">
    <property type="entry name" value="ATPase domain of HSP90 chaperone/DNA topoisomerase II/histidine kinase"/>
    <property type="match status" value="1"/>
</dbReference>
<accession>A0A5B8J7U8</accession>
<evidence type="ECO:0000313" key="3">
    <source>
        <dbReference type="EMBL" id="QDY77326.1"/>
    </source>
</evidence>
<dbReference type="InterPro" id="IPR050267">
    <property type="entry name" value="Anti-sigma-factor_SerPK"/>
</dbReference>
<dbReference type="InterPro" id="IPR003594">
    <property type="entry name" value="HATPase_dom"/>
</dbReference>
<dbReference type="GO" id="GO:0004674">
    <property type="term" value="F:protein serine/threonine kinase activity"/>
    <property type="evidence" value="ECO:0007669"/>
    <property type="project" value="UniProtKB-KW"/>
</dbReference>
<name>A0A5B8J7U8_9ACTN</name>
<dbReference type="EMBL" id="CP042266">
    <property type="protein sequence ID" value="QDY77326.1"/>
    <property type="molecule type" value="Genomic_DNA"/>
</dbReference>
<keyword evidence="4" id="KW-1185">Reference proteome</keyword>
<gene>
    <name evidence="3" type="ORF">FQU76_13255</name>
</gene>
<evidence type="ECO:0000259" key="2">
    <source>
        <dbReference type="Pfam" id="PF13581"/>
    </source>
</evidence>